<feature type="transmembrane region" description="Helical" evidence="7">
    <location>
        <begin position="196"/>
        <end position="215"/>
    </location>
</feature>
<dbReference type="Pfam" id="PF01529">
    <property type="entry name" value="DHHC"/>
    <property type="match status" value="1"/>
</dbReference>
<sequence length="507" mass="57156">MTALMWSSWKITALDPTRLLLTLGASAGLADSTHGNTALHWAILARNTLAINTLVLQGKSSLDTPNFRGDTPLSMLQSQLGSLWITPKVAEKIKEASHAPKRQNICQKLINDKRSRWWVMVWMPFLTFYVAGMIFSADTYAVIKFFLLGIVYAIVHTMGRVLFDDHLMSLLPLSVYLATKAWFYVTWLGYVSPVVSGWTTIMFFACSGLLWVCFLKSWRGDPGVITPTQEQRFRTIIELSERGGTGFEPSAFCSACLARRPVRSKHCSVCNRCVAKFDHHCPWVGNCIGAKNHIYFMGFLWSLLLMCGWMMYGAAKFWSQSCPSSTQPHAAELIHLGISSTTAIPPVIPVMASLRPPGTYIINKDDIRNFAQENHAVQQDPRDVIIMMASCEPWMAWVAVNALLHATWVAVLACCQTYQVICLGMTTNERMNRGRYRHFQALGGKSPFNRGPLSNLLDFFEIRTRCFGFHEPRRVDWMTSFEVTDKGGVEHEPLLMRAPAADNFQYV</sequence>
<keyword evidence="5" id="KW-0040">ANK repeat</keyword>
<comment type="similarity">
    <text evidence="7">Belongs to the DHHC palmitoyltransferase family.</text>
</comment>
<keyword evidence="6 7" id="KW-0472">Membrane</keyword>
<evidence type="ECO:0000313" key="9">
    <source>
        <dbReference type="EMBL" id="NOV51204.1"/>
    </source>
</evidence>
<evidence type="ECO:0000256" key="6">
    <source>
        <dbReference type="ARBA" id="ARBA00023136"/>
    </source>
</evidence>
<feature type="transmembrane region" description="Helical" evidence="7">
    <location>
        <begin position="294"/>
        <end position="315"/>
    </location>
</feature>
<evidence type="ECO:0000256" key="5">
    <source>
        <dbReference type="ARBA" id="ARBA00023043"/>
    </source>
</evidence>
<proteinExistence type="inferred from homology"/>
<keyword evidence="7 9" id="KW-0808">Transferase</keyword>
<dbReference type="GO" id="GO:0016020">
    <property type="term" value="C:membrane"/>
    <property type="evidence" value="ECO:0007669"/>
    <property type="project" value="UniProtKB-SubCell"/>
</dbReference>
<evidence type="ECO:0000256" key="7">
    <source>
        <dbReference type="RuleBase" id="RU079119"/>
    </source>
</evidence>
<dbReference type="Gene3D" id="1.25.40.20">
    <property type="entry name" value="Ankyrin repeat-containing domain"/>
    <property type="match status" value="1"/>
</dbReference>
<evidence type="ECO:0000259" key="8">
    <source>
        <dbReference type="Pfam" id="PF01529"/>
    </source>
</evidence>
<keyword evidence="4 7" id="KW-1133">Transmembrane helix</keyword>
<keyword evidence="3" id="KW-0677">Repeat</keyword>
<keyword evidence="7" id="KW-0012">Acyltransferase</keyword>
<dbReference type="PANTHER" id="PTHR24161">
    <property type="entry name" value="ANK_REP_REGION DOMAIN-CONTAINING PROTEIN-RELATED"/>
    <property type="match status" value="1"/>
</dbReference>
<protein>
    <recommendedName>
        <fullName evidence="7">Palmitoyltransferase</fullName>
        <ecNumber evidence="7">2.3.1.225</ecNumber>
    </recommendedName>
</protein>
<dbReference type="PANTHER" id="PTHR24161:SF85">
    <property type="entry name" value="PALMITOYLTRANSFERASE HIP14"/>
    <property type="match status" value="1"/>
</dbReference>
<feature type="transmembrane region" description="Helical" evidence="7">
    <location>
        <begin position="170"/>
        <end position="190"/>
    </location>
</feature>
<dbReference type="SUPFAM" id="SSF48403">
    <property type="entry name" value="Ankyrin repeat"/>
    <property type="match status" value="1"/>
</dbReference>
<keyword evidence="2 7" id="KW-0812">Transmembrane</keyword>
<evidence type="ECO:0000256" key="4">
    <source>
        <dbReference type="ARBA" id="ARBA00022989"/>
    </source>
</evidence>
<feature type="transmembrane region" description="Helical" evidence="7">
    <location>
        <begin position="141"/>
        <end position="163"/>
    </location>
</feature>
<dbReference type="AlphaFoldDB" id="A0A6M2DYR5"/>
<comment type="subcellular location">
    <subcellularLocation>
        <location evidence="1">Membrane</location>
        <topology evidence="1">Multi-pass membrane protein</topology>
    </subcellularLocation>
</comment>
<dbReference type="EC" id="2.3.1.225" evidence="7"/>
<accession>A0A6M2DYR5</accession>
<evidence type="ECO:0000256" key="3">
    <source>
        <dbReference type="ARBA" id="ARBA00022737"/>
    </source>
</evidence>
<comment type="domain">
    <text evidence="7">The DHHC domain is required for palmitoyltransferase activity.</text>
</comment>
<dbReference type="InterPro" id="IPR001594">
    <property type="entry name" value="Palmitoyltrfase_DHHC"/>
</dbReference>
<dbReference type="EMBL" id="GIIL01007478">
    <property type="protein sequence ID" value="NOV51204.1"/>
    <property type="molecule type" value="Transcribed_RNA"/>
</dbReference>
<dbReference type="GO" id="GO:0019706">
    <property type="term" value="F:protein-cysteine S-palmitoyltransferase activity"/>
    <property type="evidence" value="ECO:0007669"/>
    <property type="project" value="UniProtKB-EC"/>
</dbReference>
<name>A0A6M2DYR5_XENCH</name>
<feature type="domain" description="Palmitoyltransferase DHHC" evidence="8">
    <location>
        <begin position="248"/>
        <end position="433"/>
    </location>
</feature>
<dbReference type="PROSITE" id="PS50216">
    <property type="entry name" value="DHHC"/>
    <property type="match status" value="1"/>
</dbReference>
<feature type="transmembrane region" description="Helical" evidence="7">
    <location>
        <begin position="117"/>
        <end position="135"/>
    </location>
</feature>
<organism evidence="9">
    <name type="scientific">Xenopsylla cheopis</name>
    <name type="common">Oriental rat flea</name>
    <name type="synonym">Pulex cheopis</name>
    <dbReference type="NCBI Taxonomy" id="163159"/>
    <lineage>
        <taxon>Eukaryota</taxon>
        <taxon>Metazoa</taxon>
        <taxon>Ecdysozoa</taxon>
        <taxon>Arthropoda</taxon>
        <taxon>Hexapoda</taxon>
        <taxon>Insecta</taxon>
        <taxon>Pterygota</taxon>
        <taxon>Neoptera</taxon>
        <taxon>Endopterygota</taxon>
        <taxon>Siphonaptera</taxon>
        <taxon>Pulicidae</taxon>
        <taxon>Xenopsyllinae</taxon>
        <taxon>Xenopsylla</taxon>
    </lineage>
</organism>
<reference evidence="9" key="1">
    <citation type="submission" date="2020-03" db="EMBL/GenBank/DDBJ databases">
        <title>Transcriptomic Profiling of the Digestive Tract of the Rat Flea, Xenopsylla cheopis, Following Blood Feeding and Infection with Yersinia pestis.</title>
        <authorList>
            <person name="Bland D.M."/>
            <person name="Martens C.A."/>
            <person name="Virtaneva K."/>
            <person name="Kanakabandi K."/>
            <person name="Long D."/>
            <person name="Rosenke R."/>
            <person name="Saturday G.A."/>
            <person name="Hoyt F.H."/>
            <person name="Bruno D.P."/>
            <person name="Ribeiro J.M.C."/>
            <person name="Hinnebusch J."/>
        </authorList>
    </citation>
    <scope>NUCLEOTIDE SEQUENCE</scope>
</reference>
<dbReference type="InterPro" id="IPR036770">
    <property type="entry name" value="Ankyrin_rpt-contain_sf"/>
</dbReference>
<evidence type="ECO:0000256" key="2">
    <source>
        <dbReference type="ARBA" id="ARBA00022692"/>
    </source>
</evidence>
<evidence type="ECO:0000256" key="1">
    <source>
        <dbReference type="ARBA" id="ARBA00004141"/>
    </source>
</evidence>
<comment type="catalytic activity">
    <reaction evidence="7">
        <text>L-cysteinyl-[protein] + hexadecanoyl-CoA = S-hexadecanoyl-L-cysteinyl-[protein] + CoA</text>
        <dbReference type="Rhea" id="RHEA:36683"/>
        <dbReference type="Rhea" id="RHEA-COMP:10131"/>
        <dbReference type="Rhea" id="RHEA-COMP:11032"/>
        <dbReference type="ChEBI" id="CHEBI:29950"/>
        <dbReference type="ChEBI" id="CHEBI:57287"/>
        <dbReference type="ChEBI" id="CHEBI:57379"/>
        <dbReference type="ChEBI" id="CHEBI:74151"/>
        <dbReference type="EC" id="2.3.1.225"/>
    </reaction>
</comment>